<evidence type="ECO:0000313" key="2">
    <source>
        <dbReference type="EMBL" id="PMB73581.1"/>
    </source>
</evidence>
<dbReference type="InterPro" id="IPR005532">
    <property type="entry name" value="SUMF_dom"/>
</dbReference>
<organism evidence="2 3">
    <name type="scientific">Beauveria bassiana</name>
    <name type="common">White muscardine disease fungus</name>
    <name type="synonym">Tritirachium shiotae</name>
    <dbReference type="NCBI Taxonomy" id="176275"/>
    <lineage>
        <taxon>Eukaryota</taxon>
        <taxon>Fungi</taxon>
        <taxon>Dikarya</taxon>
        <taxon>Ascomycota</taxon>
        <taxon>Pezizomycotina</taxon>
        <taxon>Sordariomycetes</taxon>
        <taxon>Hypocreomycetidae</taxon>
        <taxon>Hypocreales</taxon>
        <taxon>Cordycipitaceae</taxon>
        <taxon>Beauveria</taxon>
    </lineage>
</organism>
<comment type="caution">
    <text evidence="2">The sequence shown here is derived from an EMBL/GenBank/DDBJ whole genome shotgun (WGS) entry which is preliminary data.</text>
</comment>
<dbReference type="SUPFAM" id="SSF56436">
    <property type="entry name" value="C-type lectin-like"/>
    <property type="match status" value="1"/>
</dbReference>
<dbReference type="Pfam" id="PF03781">
    <property type="entry name" value="FGE-sulfatase"/>
    <property type="match status" value="1"/>
</dbReference>
<dbReference type="Proteomes" id="UP000235728">
    <property type="component" value="Unassembled WGS sequence"/>
</dbReference>
<dbReference type="InterPro" id="IPR042095">
    <property type="entry name" value="SUMF_sf"/>
</dbReference>
<protein>
    <submittedName>
        <fullName evidence="2">Ergothioneine biosynthesis protein 1</fullName>
    </submittedName>
</protein>
<dbReference type="Gene3D" id="3.90.1580.10">
    <property type="entry name" value="paralog of FGE (formylglycine-generating enzyme)"/>
    <property type="match status" value="1"/>
</dbReference>
<gene>
    <name evidence="2" type="primary">egt-1_0</name>
    <name evidence="2" type="ORF">BM221_001004</name>
</gene>
<reference evidence="2 3" key="1">
    <citation type="journal article" date="2016" name="Appl. Microbiol. Biotechnol.">
        <title>Characterization of T-DNA insertion mutants with decreased virulence in the entomopathogenic fungus Beauveria bassiana JEF-007.</title>
        <authorList>
            <person name="Kim S."/>
            <person name="Lee S.J."/>
            <person name="Nai Y.S."/>
            <person name="Yu J.S."/>
            <person name="Lee M.R."/>
            <person name="Yang Y.T."/>
            <person name="Kim J.S."/>
        </authorList>
    </citation>
    <scope>NUCLEOTIDE SEQUENCE [LARGE SCALE GENOMIC DNA]</scope>
    <source>
        <strain evidence="2 3">JEF-007</strain>
    </source>
</reference>
<dbReference type="PANTHER" id="PTHR43397">
    <property type="entry name" value="ERGOTHIONEINE BIOSYNTHESIS PROTEIN 1"/>
    <property type="match status" value="1"/>
</dbReference>
<sequence length="82" mass="9384">MGGVWEWTSSVLTRHEGFEPMALYPAYTSDFFDGKHNIVLGGSWATHPRIAGRRSFVNWYQHNYPYAWAGARLVRDAVQVPV</sequence>
<evidence type="ECO:0000259" key="1">
    <source>
        <dbReference type="Pfam" id="PF03781"/>
    </source>
</evidence>
<dbReference type="EMBL" id="MRVG01000001">
    <property type="protein sequence ID" value="PMB73581.1"/>
    <property type="molecule type" value="Genomic_DNA"/>
</dbReference>
<evidence type="ECO:0000313" key="3">
    <source>
        <dbReference type="Proteomes" id="UP000235728"/>
    </source>
</evidence>
<proteinExistence type="predicted"/>
<feature type="domain" description="Sulfatase-modifying factor enzyme-like" evidence="1">
    <location>
        <begin position="1"/>
        <end position="75"/>
    </location>
</feature>
<name>A0A2N6P228_BEABA</name>
<accession>A0A2N6P228</accession>
<dbReference type="InterPro" id="IPR051128">
    <property type="entry name" value="EgtD_Methyltrsf_superfamily"/>
</dbReference>
<dbReference type="AlphaFoldDB" id="A0A2N6P228"/>
<dbReference type="InterPro" id="IPR016187">
    <property type="entry name" value="CTDL_fold"/>
</dbReference>
<dbReference type="PANTHER" id="PTHR43397:SF1">
    <property type="entry name" value="ERGOTHIONEINE BIOSYNTHESIS PROTEIN 1"/>
    <property type="match status" value="1"/>
</dbReference>